<reference evidence="1" key="1">
    <citation type="submission" date="2023-04" db="EMBL/GenBank/DDBJ databases">
        <title>A chromosome-level genome assembly of the parasitoid wasp Eretmocerus hayati.</title>
        <authorList>
            <person name="Zhong Y."/>
            <person name="Liu S."/>
            <person name="Liu Y."/>
        </authorList>
    </citation>
    <scope>NUCLEOTIDE SEQUENCE</scope>
    <source>
        <strain evidence="1">ZJU_SS_LIU_2023</strain>
    </source>
</reference>
<dbReference type="EMBL" id="CM056743">
    <property type="protein sequence ID" value="KAJ8674191.1"/>
    <property type="molecule type" value="Genomic_DNA"/>
</dbReference>
<gene>
    <name evidence="1" type="ORF">QAD02_005453</name>
</gene>
<evidence type="ECO:0000313" key="2">
    <source>
        <dbReference type="Proteomes" id="UP001239111"/>
    </source>
</evidence>
<proteinExistence type="predicted"/>
<name>A0ACC2NTM1_9HYME</name>
<organism evidence="1 2">
    <name type="scientific">Eretmocerus hayati</name>
    <dbReference type="NCBI Taxonomy" id="131215"/>
    <lineage>
        <taxon>Eukaryota</taxon>
        <taxon>Metazoa</taxon>
        <taxon>Ecdysozoa</taxon>
        <taxon>Arthropoda</taxon>
        <taxon>Hexapoda</taxon>
        <taxon>Insecta</taxon>
        <taxon>Pterygota</taxon>
        <taxon>Neoptera</taxon>
        <taxon>Endopterygota</taxon>
        <taxon>Hymenoptera</taxon>
        <taxon>Apocrita</taxon>
        <taxon>Proctotrupomorpha</taxon>
        <taxon>Chalcidoidea</taxon>
        <taxon>Aphelinidae</taxon>
        <taxon>Aphelininae</taxon>
        <taxon>Eretmocerus</taxon>
    </lineage>
</organism>
<sequence length="737" mass="85385">MYYTGGYGYDQQYGNAAPPYTSAQQYIPPVGWDSSTNYQWGSQQYDHGYNNWPQVPHYNGVGVNDPSSHVGFPQERISDHHTLVPPPASDLDLDGAPIVQEDFRLESNGHGLAKERSSRNPERSEHTRSWEKSTPYPPSFSSSKPRSDEYHQPPSKISLVSPREENLPYSKPRRDEYLPPVSVSKVTRDEFESRKYPVHDEELIKDRYSNSESHRDRSPDYPYSSRSKTDYHVESRPQATHRDQDSHRSSAYRAYDDSPTESRHRREPELVRERERSTHSSSESDRLGTAHRYRKYSPDRYSAHDDRRLVDSPDRHSAHNDRRRVDSPDRYSAHSDRRRVDSPDKYSAHSDRRRVESSDKYSTHNDRRLVDWDKDYSDLDRKRKRSLSRSPSLHDHRATTQRIRRNSSDEYSSPDERRVVDWDKEYSEPDRDKRPKNPHSSIEHRTDSYSKIHAPREPERTDDHLRKDLTAKNKPSVSGRLRVWDRLEPLPKNHTKTSSLEKNKSPQATSSDEDPVIVYDSEIAKQAPSKKPIKKGLLGDRPEKLNPPHTKQGLLGDRPGKLNPPHTKQGLLGDRPGKLNLPHTKQGLLGHRPGKLNLSHINQVLLTQRNEKTKMEKTLPKFQEVHKVVDNKAQKKVVAEQLLRNRYLELKGLEALPTRVAEAAKRAPTLPISKHREVNSFQAERQKLQAQGPGTHDYGSKAASKKLKQIERDIQSQYERLKAMIDARRGAERFKLY</sequence>
<dbReference type="Proteomes" id="UP001239111">
    <property type="component" value="Chromosome 3"/>
</dbReference>
<evidence type="ECO:0000313" key="1">
    <source>
        <dbReference type="EMBL" id="KAJ8674191.1"/>
    </source>
</evidence>
<comment type="caution">
    <text evidence="1">The sequence shown here is derived from an EMBL/GenBank/DDBJ whole genome shotgun (WGS) entry which is preliminary data.</text>
</comment>
<accession>A0ACC2NTM1</accession>
<protein>
    <submittedName>
        <fullName evidence="1">Uncharacterized protein</fullName>
    </submittedName>
</protein>
<keyword evidence="2" id="KW-1185">Reference proteome</keyword>